<dbReference type="Gene3D" id="3.80.10.10">
    <property type="entry name" value="Ribonuclease Inhibitor"/>
    <property type="match status" value="2"/>
</dbReference>
<dbReference type="SUPFAM" id="SSF52047">
    <property type="entry name" value="RNI-like"/>
    <property type="match status" value="1"/>
</dbReference>
<protein>
    <submittedName>
        <fullName evidence="7">Disease resistance protein RGA1</fullName>
    </submittedName>
</protein>
<dbReference type="Proteomes" id="UP000813463">
    <property type="component" value="Chromosome 3"/>
</dbReference>
<dbReference type="AlphaFoldDB" id="A0A9R0I5W2"/>
<dbReference type="SUPFAM" id="SSF52540">
    <property type="entry name" value="P-loop containing nucleoside triphosphate hydrolases"/>
    <property type="match status" value="1"/>
</dbReference>
<dbReference type="Gene3D" id="1.10.8.430">
    <property type="entry name" value="Helical domain of apoptotic protease-activating factors"/>
    <property type="match status" value="1"/>
</dbReference>
<dbReference type="KEGG" id="soe:110783075"/>
<dbReference type="InterPro" id="IPR042197">
    <property type="entry name" value="Apaf_helical"/>
</dbReference>
<sequence>MAEDAIVDLVMKKLIKKGHGAIMSAINLESEVKKLQNTRTLIEATLLDVDSMSEHYSPAQLDSFQKLSCELDRLHDFSDVRATRELQKQVMDGNKYINEARLFFTASNQLVARFKDARKVKDIRKKLNSITIDHAQIGSINCMPTASQTRVLNGSSQDFVSNMVIGRDGDRDYIVNMLSEDSIAAIPSVTSIVGIGGLGKTTLAWYVYKDERVKSCFDVQFWVPANQHFDFRKVLEKIITCGTGELPTNICDMDQLYHHFRTAIRGKKFLLVLDNIWDNDSLRQKWANLKSLLKCGAEGSKVLLTTRNHKVAEIIDSANLYHLRELTEDDSWLLFQKIAFTQWQDPGVKEIGKEIANMCPNLPLVIQSIGSLLAGKGTVQEWQAFRNDQLASFACYGRDVMHTLKLSYDQLDARLKLCVTYCTLFPKGDSFHLDEMIHRWIALEYVEPKYGSQSLEEAGEEYMISLINVGFFSFSMRDDTDYAQGTIMHDVMFELVLSLAGFKYKVADSNTDKIDERVRHLSICKVAEDSYWEVPSSLFKVKHLQSFIRGNSTFGGKIKVRNLSMCDKLISRFKSLRVLDLNGMGIKELPTSLGDLTCLRFLNLSETDIVKLPKTITKLVHLQSLYLRCCYHLVELPKDMSKLVNLRHLLLNNSFQLSHMPTGLEKLTNLRTLDVFIVSKEMANVGKLADLNRLNDLSGELSINLYKESKDIVSSEINLKLKEKLRTLSISFYSATKEDERVLEALQPPSNVTVLTIYGYGGERLPGWMMDGQLESHLSNLVKINITGCKGCRYLCSLGRLPHLKSLYFWGLDNVEYIEESTSSGNANSNANVGNESPLFPSLETLSVYQMPKLKGWWRMWSSDEQDSREVLEVQQHQLIDWKPAFPKLKSLTVDNLELAIVIARQHLGGLTSVEFLYIYNIFGNPPQQRQALTFLNSCFPNIRTLNYSIDRELVVLPDNIRDLPFLETIGIYDCDKLKAIPEWIESLTSLTTLSLSYCPRLESLPRQISNLPNLMTLSIQECPILEERCKSPNGDYWPFIQHIPYLYTSERL</sequence>
<dbReference type="PANTHER" id="PTHR36766">
    <property type="entry name" value="PLANT BROAD-SPECTRUM MILDEW RESISTANCE PROTEIN RPW8"/>
    <property type="match status" value="1"/>
</dbReference>
<dbReference type="SUPFAM" id="SSF52058">
    <property type="entry name" value="L domain-like"/>
    <property type="match status" value="1"/>
</dbReference>
<proteinExistence type="predicted"/>
<dbReference type="PRINTS" id="PR00364">
    <property type="entry name" value="DISEASERSIST"/>
</dbReference>
<evidence type="ECO:0000313" key="6">
    <source>
        <dbReference type="Proteomes" id="UP000813463"/>
    </source>
</evidence>
<dbReference type="InterPro" id="IPR032675">
    <property type="entry name" value="LRR_dom_sf"/>
</dbReference>
<organism evidence="6 7">
    <name type="scientific">Spinacia oleracea</name>
    <name type="common">Spinach</name>
    <dbReference type="NCBI Taxonomy" id="3562"/>
    <lineage>
        <taxon>Eukaryota</taxon>
        <taxon>Viridiplantae</taxon>
        <taxon>Streptophyta</taxon>
        <taxon>Embryophyta</taxon>
        <taxon>Tracheophyta</taxon>
        <taxon>Spermatophyta</taxon>
        <taxon>Magnoliopsida</taxon>
        <taxon>eudicotyledons</taxon>
        <taxon>Gunneridae</taxon>
        <taxon>Pentapetalae</taxon>
        <taxon>Caryophyllales</taxon>
        <taxon>Chenopodiaceae</taxon>
        <taxon>Chenopodioideae</taxon>
        <taxon>Anserineae</taxon>
        <taxon>Spinacia</taxon>
    </lineage>
</organism>
<gene>
    <name evidence="7" type="primary">LOC110783075</name>
</gene>
<keyword evidence="6" id="KW-1185">Reference proteome</keyword>
<dbReference type="Pfam" id="PF23598">
    <property type="entry name" value="LRR_14"/>
    <property type="match status" value="1"/>
</dbReference>
<dbReference type="GO" id="GO:0043531">
    <property type="term" value="F:ADP binding"/>
    <property type="evidence" value="ECO:0007669"/>
    <property type="project" value="InterPro"/>
</dbReference>
<dbReference type="InterPro" id="IPR027417">
    <property type="entry name" value="P-loop_NTPase"/>
</dbReference>
<dbReference type="RefSeq" id="XP_021843063.2">
    <property type="nucleotide sequence ID" value="XM_021987371.2"/>
</dbReference>
<dbReference type="Pfam" id="PF00931">
    <property type="entry name" value="NB-ARC"/>
    <property type="match status" value="1"/>
</dbReference>
<name>A0A9R0I5W2_SPIOL</name>
<feature type="domain" description="Disease resistance protein winged helix" evidence="4">
    <location>
        <begin position="424"/>
        <end position="496"/>
    </location>
</feature>
<dbReference type="Pfam" id="PF23559">
    <property type="entry name" value="WHD_DRP"/>
    <property type="match status" value="1"/>
</dbReference>
<accession>A0A9R0I5W2</accession>
<keyword evidence="1" id="KW-0677">Repeat</keyword>
<dbReference type="Gene3D" id="3.40.50.300">
    <property type="entry name" value="P-loop containing nucleotide triphosphate hydrolases"/>
    <property type="match status" value="1"/>
</dbReference>
<dbReference type="InterPro" id="IPR055414">
    <property type="entry name" value="LRR_R13L4/SHOC2-like"/>
</dbReference>
<evidence type="ECO:0000259" key="5">
    <source>
        <dbReference type="Pfam" id="PF23598"/>
    </source>
</evidence>
<evidence type="ECO:0000259" key="4">
    <source>
        <dbReference type="Pfam" id="PF23559"/>
    </source>
</evidence>
<dbReference type="GeneID" id="110783075"/>
<reference evidence="6" key="1">
    <citation type="journal article" date="2021" name="Nat. Commun.">
        <title>Genomic analyses provide insights into spinach domestication and the genetic basis of agronomic traits.</title>
        <authorList>
            <person name="Cai X."/>
            <person name="Sun X."/>
            <person name="Xu C."/>
            <person name="Sun H."/>
            <person name="Wang X."/>
            <person name="Ge C."/>
            <person name="Zhang Z."/>
            <person name="Wang Q."/>
            <person name="Fei Z."/>
            <person name="Jiao C."/>
            <person name="Wang Q."/>
        </authorList>
    </citation>
    <scope>NUCLEOTIDE SEQUENCE [LARGE SCALE GENOMIC DNA]</scope>
    <source>
        <strain evidence="6">cv. Varoflay</strain>
    </source>
</reference>
<evidence type="ECO:0000313" key="7">
    <source>
        <dbReference type="RefSeq" id="XP_021843063.2"/>
    </source>
</evidence>
<reference evidence="7" key="2">
    <citation type="submission" date="2025-08" db="UniProtKB">
        <authorList>
            <consortium name="RefSeq"/>
        </authorList>
    </citation>
    <scope>IDENTIFICATION</scope>
    <source>
        <tissue evidence="7">Leaf</tissue>
    </source>
</reference>
<evidence type="ECO:0000259" key="3">
    <source>
        <dbReference type="Pfam" id="PF00931"/>
    </source>
</evidence>
<evidence type="ECO:0000256" key="2">
    <source>
        <dbReference type="ARBA" id="ARBA00022821"/>
    </source>
</evidence>
<feature type="domain" description="NB-ARC" evidence="3">
    <location>
        <begin position="172"/>
        <end position="342"/>
    </location>
</feature>
<dbReference type="InterPro" id="IPR058922">
    <property type="entry name" value="WHD_DRP"/>
</dbReference>
<keyword evidence="2" id="KW-0611">Plant defense</keyword>
<dbReference type="GO" id="GO:0006952">
    <property type="term" value="P:defense response"/>
    <property type="evidence" value="ECO:0007669"/>
    <property type="project" value="UniProtKB-KW"/>
</dbReference>
<dbReference type="InterPro" id="IPR002182">
    <property type="entry name" value="NB-ARC"/>
</dbReference>
<feature type="domain" description="Disease resistance R13L4/SHOC-2-like LRR" evidence="5">
    <location>
        <begin position="568"/>
        <end position="849"/>
    </location>
</feature>
<dbReference type="PANTHER" id="PTHR36766:SF40">
    <property type="entry name" value="DISEASE RESISTANCE PROTEIN RGA3"/>
    <property type="match status" value="1"/>
</dbReference>
<evidence type="ECO:0000256" key="1">
    <source>
        <dbReference type="ARBA" id="ARBA00022737"/>
    </source>
</evidence>